<dbReference type="Pfam" id="PF00857">
    <property type="entry name" value="Isochorismatase"/>
    <property type="match status" value="1"/>
</dbReference>
<reference evidence="3 4" key="1">
    <citation type="submission" date="2012-08" db="EMBL/GenBank/DDBJ databases">
        <title>Oryza genome evolution.</title>
        <authorList>
            <person name="Wing R.A."/>
        </authorList>
    </citation>
    <scope>NUCLEOTIDE SEQUENCE</scope>
</reference>
<dbReference type="InterPro" id="IPR036380">
    <property type="entry name" value="Isochorismatase-like_sf"/>
</dbReference>
<dbReference type="HOGENOM" id="CLU_144396_0_0_1"/>
<accession>A0A0D9VER4</accession>
<dbReference type="Gene3D" id="3.40.50.850">
    <property type="entry name" value="Isochorismatase-like"/>
    <property type="match status" value="1"/>
</dbReference>
<dbReference type="eggNOG" id="ENOG502QS7S">
    <property type="taxonomic scope" value="Eukaryota"/>
</dbReference>
<feature type="domain" description="Isochorismatase-like" evidence="2">
    <location>
        <begin position="33"/>
        <end position="127"/>
    </location>
</feature>
<evidence type="ECO:0000259" key="2">
    <source>
        <dbReference type="Pfam" id="PF00857"/>
    </source>
</evidence>
<dbReference type="Gramene" id="LPERR02G10180.1">
    <property type="protein sequence ID" value="LPERR02G10180.1"/>
    <property type="gene ID" value="LPERR02G10180"/>
</dbReference>
<reference evidence="3" key="3">
    <citation type="submission" date="2015-04" db="UniProtKB">
        <authorList>
            <consortium name="EnsemblPlants"/>
        </authorList>
    </citation>
    <scope>IDENTIFICATION</scope>
</reference>
<protein>
    <recommendedName>
        <fullName evidence="2">Isochorismatase-like domain-containing protein</fullName>
    </recommendedName>
</protein>
<dbReference type="AlphaFoldDB" id="A0A0D9VER4"/>
<dbReference type="EnsemblPlants" id="LPERR02G10180.1">
    <property type="protein sequence ID" value="LPERR02G10180.1"/>
    <property type="gene ID" value="LPERR02G10180"/>
</dbReference>
<name>A0A0D9VER4_9ORYZ</name>
<dbReference type="STRING" id="77586.A0A0D9VER4"/>
<proteinExistence type="inferred from homology"/>
<reference evidence="4" key="2">
    <citation type="submission" date="2013-12" db="EMBL/GenBank/DDBJ databases">
        <authorList>
            <person name="Yu Y."/>
            <person name="Lee S."/>
            <person name="de Baynast K."/>
            <person name="Wissotski M."/>
            <person name="Liu L."/>
            <person name="Talag J."/>
            <person name="Goicoechea J."/>
            <person name="Angelova A."/>
            <person name="Jetty R."/>
            <person name="Kudrna D."/>
            <person name="Golser W."/>
            <person name="Rivera L."/>
            <person name="Zhang J."/>
            <person name="Wing R."/>
        </authorList>
    </citation>
    <scope>NUCLEOTIDE SEQUENCE</scope>
</reference>
<comment type="similarity">
    <text evidence="1">Belongs to the isochorismatase family.</text>
</comment>
<evidence type="ECO:0000256" key="1">
    <source>
        <dbReference type="ARBA" id="ARBA00006336"/>
    </source>
</evidence>
<evidence type="ECO:0000313" key="4">
    <source>
        <dbReference type="Proteomes" id="UP000032180"/>
    </source>
</evidence>
<dbReference type="SUPFAM" id="SSF52499">
    <property type="entry name" value="Isochorismatase-like hydrolases"/>
    <property type="match status" value="1"/>
</dbReference>
<organism evidence="3 4">
    <name type="scientific">Leersia perrieri</name>
    <dbReference type="NCBI Taxonomy" id="77586"/>
    <lineage>
        <taxon>Eukaryota</taxon>
        <taxon>Viridiplantae</taxon>
        <taxon>Streptophyta</taxon>
        <taxon>Embryophyta</taxon>
        <taxon>Tracheophyta</taxon>
        <taxon>Spermatophyta</taxon>
        <taxon>Magnoliopsida</taxon>
        <taxon>Liliopsida</taxon>
        <taxon>Poales</taxon>
        <taxon>Poaceae</taxon>
        <taxon>BOP clade</taxon>
        <taxon>Oryzoideae</taxon>
        <taxon>Oryzeae</taxon>
        <taxon>Oryzinae</taxon>
        <taxon>Leersia</taxon>
    </lineage>
</organism>
<keyword evidence="4" id="KW-1185">Reference proteome</keyword>
<sequence length="153" mass="17313">MVPTPDNADLVAVVREHDPFGRDVELFRRHRYSSGEGQVVKITEGAKLADGLIKESDYKLVKTRFSAFFATQLDSVLRTSGIKNSIIVGVQTSNCIRQTAFDAASLNYDKVSVILDSTATPKPEVHECEYLFFTHPLQYHHYSFPHQSIYIYV</sequence>
<dbReference type="Proteomes" id="UP000032180">
    <property type="component" value="Chromosome 2"/>
</dbReference>
<dbReference type="InterPro" id="IPR000868">
    <property type="entry name" value="Isochorismatase-like_dom"/>
</dbReference>
<dbReference type="PANTHER" id="PTHR47044">
    <property type="entry name" value="OS02G0276400 PROTEIN"/>
    <property type="match status" value="1"/>
</dbReference>
<evidence type="ECO:0000313" key="3">
    <source>
        <dbReference type="EnsemblPlants" id="LPERR02G10180.1"/>
    </source>
</evidence>
<dbReference type="CDD" id="cd00431">
    <property type="entry name" value="cysteine_hydrolases"/>
    <property type="match status" value="1"/>
</dbReference>